<dbReference type="RefSeq" id="WP_310548113.1">
    <property type="nucleotide sequence ID" value="NZ_JAVKGR010000005.1"/>
</dbReference>
<organism evidence="2 3">
    <name type="scientific">Nesterenkonia aerolata</name>
    <dbReference type="NCBI Taxonomy" id="3074079"/>
    <lineage>
        <taxon>Bacteria</taxon>
        <taxon>Bacillati</taxon>
        <taxon>Actinomycetota</taxon>
        <taxon>Actinomycetes</taxon>
        <taxon>Micrococcales</taxon>
        <taxon>Micrococcaceae</taxon>
        <taxon>Nesterenkonia</taxon>
    </lineage>
</organism>
<dbReference type="InterPro" id="IPR019546">
    <property type="entry name" value="TAT_signal_bac_arc"/>
</dbReference>
<comment type="caution">
    <text evidence="2">The sequence shown here is derived from an EMBL/GenBank/DDBJ whole genome shotgun (WGS) entry which is preliminary data.</text>
</comment>
<sequence length="376" mass="39861">MTRDTTGPSATAGFNRRRFLMGSALGGAAALLSACAPPQASFNPSGAGITDVVVPYATGGGTDTWARFITPYVADVLEGVDRYQVENITGGESVTGTNAYVDSGVDDGRYLLVSSATTYFNGIFGQNNVRYDFTEMVPLILHGTGAVMYSNDDSGITSMEDLLNRGKDANFGGISAAGLDLIPVLAIKVLGGEIGSVFGFEGNGPIRLALARGEVDVAFDTTSTYLGQISSDVESGDAHPLFSVGIRDDNGEVVRDPAMPEIPTLEEIHRDLHGTDPEGPAYEAYQAFVTSGFYYQKGLWSNAGTSEDLVDLYAEAVETLNADEQFLDEAAGALGGYELMPGRGNGEIFRESLMISDETLAFTRRFLTEEHGAALD</sequence>
<proteinExistence type="inferred from homology"/>
<dbReference type="InterPro" id="IPR006311">
    <property type="entry name" value="TAT_signal"/>
</dbReference>
<gene>
    <name evidence="2" type="ORF">RIL96_05995</name>
</gene>
<dbReference type="PANTHER" id="PTHR42928">
    <property type="entry name" value="TRICARBOXYLATE-BINDING PROTEIN"/>
    <property type="match status" value="1"/>
</dbReference>
<dbReference type="PROSITE" id="PS51257">
    <property type="entry name" value="PROKAR_LIPOPROTEIN"/>
    <property type="match status" value="1"/>
</dbReference>
<comment type="similarity">
    <text evidence="1">Belongs to the UPF0065 (bug) family.</text>
</comment>
<dbReference type="NCBIfam" id="TIGR01409">
    <property type="entry name" value="TAT_signal_seq"/>
    <property type="match status" value="1"/>
</dbReference>
<name>A0ABU2DRI4_9MICC</name>
<protein>
    <submittedName>
        <fullName evidence="2">Substrate-binding domain-containing protein</fullName>
    </submittedName>
</protein>
<evidence type="ECO:0000256" key="1">
    <source>
        <dbReference type="ARBA" id="ARBA00006987"/>
    </source>
</evidence>
<dbReference type="InterPro" id="IPR042100">
    <property type="entry name" value="Bug_dom1"/>
</dbReference>
<dbReference type="SUPFAM" id="SSF53850">
    <property type="entry name" value="Periplasmic binding protein-like II"/>
    <property type="match status" value="1"/>
</dbReference>
<dbReference type="PROSITE" id="PS51318">
    <property type="entry name" value="TAT"/>
    <property type="match status" value="1"/>
</dbReference>
<reference evidence="2 3" key="1">
    <citation type="submission" date="2023-09" db="EMBL/GenBank/DDBJ databases">
        <title>Description of three actinobacteria isolated from air of manufacturing shop in a pharmaceutical factory.</title>
        <authorList>
            <person name="Zhang D.-F."/>
        </authorList>
    </citation>
    <scope>NUCLEOTIDE SEQUENCE [LARGE SCALE GENOMIC DNA]</scope>
    <source>
        <strain evidence="2 3">LY-0111</strain>
    </source>
</reference>
<accession>A0ABU2DRI4</accession>
<dbReference type="Gene3D" id="3.40.190.150">
    <property type="entry name" value="Bordetella uptake gene, domain 1"/>
    <property type="match status" value="1"/>
</dbReference>
<evidence type="ECO:0000313" key="2">
    <source>
        <dbReference type="EMBL" id="MDR8019115.1"/>
    </source>
</evidence>
<dbReference type="Gene3D" id="3.40.190.10">
    <property type="entry name" value="Periplasmic binding protein-like II"/>
    <property type="match status" value="1"/>
</dbReference>
<dbReference type="PANTHER" id="PTHR42928:SF3">
    <property type="entry name" value="UPF0065 PROTEIN YFLP"/>
    <property type="match status" value="1"/>
</dbReference>
<keyword evidence="3" id="KW-1185">Reference proteome</keyword>
<dbReference type="EMBL" id="JAVKGR010000005">
    <property type="protein sequence ID" value="MDR8019115.1"/>
    <property type="molecule type" value="Genomic_DNA"/>
</dbReference>
<dbReference type="InterPro" id="IPR005064">
    <property type="entry name" value="BUG"/>
</dbReference>
<evidence type="ECO:0000313" key="3">
    <source>
        <dbReference type="Proteomes" id="UP001251870"/>
    </source>
</evidence>
<dbReference type="Proteomes" id="UP001251870">
    <property type="component" value="Unassembled WGS sequence"/>
</dbReference>